<evidence type="ECO:0000259" key="1">
    <source>
        <dbReference type="Pfam" id="PF12937"/>
    </source>
</evidence>
<proteinExistence type="predicted"/>
<dbReference type="InterPro" id="IPR032675">
    <property type="entry name" value="LRR_dom_sf"/>
</dbReference>
<evidence type="ECO:0000313" key="2">
    <source>
        <dbReference type="EMBL" id="KAK7456462.1"/>
    </source>
</evidence>
<dbReference type="Gene3D" id="3.80.10.10">
    <property type="entry name" value="Ribonuclease Inhibitor"/>
    <property type="match status" value="1"/>
</dbReference>
<feature type="domain" description="F-box" evidence="1">
    <location>
        <begin position="10"/>
        <end position="46"/>
    </location>
</feature>
<protein>
    <recommendedName>
        <fullName evidence="1">F-box domain-containing protein</fullName>
    </recommendedName>
</protein>
<comment type="caution">
    <text evidence="2">The sequence shown here is derived from an EMBL/GenBank/DDBJ whole genome shotgun (WGS) entry which is preliminary data.</text>
</comment>
<reference evidence="2 3" key="1">
    <citation type="submission" date="2024-01" db="EMBL/GenBank/DDBJ databases">
        <title>A draft genome for the cacao thread blight pathogen Marasmiellus scandens.</title>
        <authorList>
            <person name="Baruah I.K."/>
            <person name="Leung J."/>
            <person name="Bukari Y."/>
            <person name="Amoako-Attah I."/>
            <person name="Meinhardt L.W."/>
            <person name="Bailey B.A."/>
            <person name="Cohen S.P."/>
        </authorList>
    </citation>
    <scope>NUCLEOTIDE SEQUENCE [LARGE SCALE GENOMIC DNA]</scope>
    <source>
        <strain evidence="2 3">GH-19</strain>
    </source>
</reference>
<accession>A0ABR1JDS3</accession>
<gene>
    <name evidence="2" type="ORF">VKT23_010711</name>
</gene>
<keyword evidence="3" id="KW-1185">Reference proteome</keyword>
<sequence>MPHQLFSVSELVSIIIGQADKADQLQCALVCKSWSEIALDALWYEVTDFTAFANLLSPLRKKASSHKDFTSSYAFDPEPGFKRWSRFYSTYCIRVRHLRQRDSVFRDLTPLFHSISRIRSPGPILPNLRTIEWKGSHPMFVDLIILMHDGVRKCTLRELTGTEPVLDFALLTEAIQVQMPSLVKLRLDVFPDPELIPQLLELINALPSIQSVRLPAFENVSDIMTCLMKRPQLKSLGFYVSFHEVQTPGVSQMGPPKGGPLSLEKLQISASGFKVVSEFMADSIFACLNSVYISSNTIETPTSLRGIIKHFSIGCPQLSCLKLDYTEVVQDDISRIQITQGQPTNAALISFGDLENILDCKRMVDFTFCHPFATNMTDEDIGRIARAWPDLMYLELGQRPAIWRTGENVLKPSVWSVILLTMLCPSIKKIGLLLDTSPRGPPPSILELYRAAPVFAPLEELDVGISTLKIDDEILFTQSLAYNFVWPSCQITFEEDGLSDSSWMTVQKWFPVLSNMAFATRNKDHIIMSLETSLALAHRRIARLEEQQSSLVITAGSLGHASMHKNPPYNIIHKI</sequence>
<dbReference type="Proteomes" id="UP001498398">
    <property type="component" value="Unassembled WGS sequence"/>
</dbReference>
<dbReference type="Pfam" id="PF12937">
    <property type="entry name" value="F-box-like"/>
    <property type="match status" value="1"/>
</dbReference>
<dbReference type="InterPro" id="IPR001810">
    <property type="entry name" value="F-box_dom"/>
</dbReference>
<evidence type="ECO:0000313" key="3">
    <source>
        <dbReference type="Proteomes" id="UP001498398"/>
    </source>
</evidence>
<dbReference type="SUPFAM" id="SSF52047">
    <property type="entry name" value="RNI-like"/>
    <property type="match status" value="1"/>
</dbReference>
<name>A0ABR1JDS3_9AGAR</name>
<organism evidence="2 3">
    <name type="scientific">Marasmiellus scandens</name>
    <dbReference type="NCBI Taxonomy" id="2682957"/>
    <lineage>
        <taxon>Eukaryota</taxon>
        <taxon>Fungi</taxon>
        <taxon>Dikarya</taxon>
        <taxon>Basidiomycota</taxon>
        <taxon>Agaricomycotina</taxon>
        <taxon>Agaricomycetes</taxon>
        <taxon>Agaricomycetidae</taxon>
        <taxon>Agaricales</taxon>
        <taxon>Marasmiineae</taxon>
        <taxon>Omphalotaceae</taxon>
        <taxon>Marasmiellus</taxon>
    </lineage>
</organism>
<dbReference type="EMBL" id="JBANRG010000021">
    <property type="protein sequence ID" value="KAK7456462.1"/>
    <property type="molecule type" value="Genomic_DNA"/>
</dbReference>